<accession>A0A5C6X7G7</accession>
<keyword evidence="3" id="KW-1185">Reference proteome</keyword>
<feature type="domain" description="RecA-like N-terminal" evidence="1">
    <location>
        <begin position="31"/>
        <end position="118"/>
    </location>
</feature>
<evidence type="ECO:0000313" key="3">
    <source>
        <dbReference type="Proteomes" id="UP000321412"/>
    </source>
</evidence>
<comment type="caution">
    <text evidence="2">The sequence shown here is derived from an EMBL/GenBank/DDBJ whole genome shotgun (WGS) entry which is preliminary data.</text>
</comment>
<protein>
    <submittedName>
        <fullName evidence="2">DNA recombination/repair protein RecA</fullName>
    </submittedName>
</protein>
<dbReference type="Gene3D" id="3.40.50.300">
    <property type="entry name" value="P-loop containing nucleotide triphosphate hydrolases"/>
    <property type="match status" value="1"/>
</dbReference>
<dbReference type="InterPro" id="IPR049428">
    <property type="entry name" value="RecA-like_N"/>
</dbReference>
<dbReference type="EMBL" id="VOSM01000003">
    <property type="protein sequence ID" value="TXD37784.1"/>
    <property type="molecule type" value="Genomic_DNA"/>
</dbReference>
<dbReference type="InterPro" id="IPR027417">
    <property type="entry name" value="P-loop_NTPase"/>
</dbReference>
<organism evidence="2 3">
    <name type="scientific">Lujinxingia vulgaris</name>
    <dbReference type="NCBI Taxonomy" id="2600176"/>
    <lineage>
        <taxon>Bacteria</taxon>
        <taxon>Deltaproteobacteria</taxon>
        <taxon>Bradymonadales</taxon>
        <taxon>Lujinxingiaceae</taxon>
        <taxon>Lujinxingia</taxon>
    </lineage>
</organism>
<name>A0A5C6X7G7_9DELT</name>
<evidence type="ECO:0000313" key="2">
    <source>
        <dbReference type="EMBL" id="TXD37784.1"/>
    </source>
</evidence>
<sequence>MASLTSLPHIQRATDLERPEHEARWELSTLKGKLSELSGHSAAGVSVALRLIAQTQRGGEPAAWIGSTSRLFYPPDAVGWGIDWEALPIIGLGDARQAARAADKLLRSGAFGLVVVDLPPRAFVPAPLLGRLMHLAETHNSALLFLTQKSPTEDSLSSLIALRAQARWASLDARRLRAQLDIIKDKRRGPGHQILEDYHGPLGLH</sequence>
<dbReference type="Pfam" id="PF00154">
    <property type="entry name" value="RecA_N"/>
    <property type="match status" value="1"/>
</dbReference>
<proteinExistence type="predicted"/>
<gene>
    <name evidence="2" type="ORF">FRC98_08860</name>
</gene>
<dbReference type="RefSeq" id="WP_146980937.1">
    <property type="nucleotide sequence ID" value="NZ_VOSM01000003.1"/>
</dbReference>
<dbReference type="SUPFAM" id="SSF52540">
    <property type="entry name" value="P-loop containing nucleoside triphosphate hydrolases"/>
    <property type="match status" value="1"/>
</dbReference>
<dbReference type="OrthoDB" id="5500590at2"/>
<dbReference type="Proteomes" id="UP000321412">
    <property type="component" value="Unassembled WGS sequence"/>
</dbReference>
<reference evidence="2 3" key="1">
    <citation type="submission" date="2019-08" db="EMBL/GenBank/DDBJ databases">
        <title>Bradymonadales sp. TMQ4.</title>
        <authorList>
            <person name="Liang Q."/>
        </authorList>
    </citation>
    <scope>NUCLEOTIDE SEQUENCE [LARGE SCALE GENOMIC DNA]</scope>
    <source>
        <strain evidence="2 3">TMQ4</strain>
    </source>
</reference>
<dbReference type="AlphaFoldDB" id="A0A5C6X7G7"/>
<evidence type="ECO:0000259" key="1">
    <source>
        <dbReference type="Pfam" id="PF00154"/>
    </source>
</evidence>